<reference evidence="6 7" key="1">
    <citation type="journal article" name="Front. Microbiol.">
        <title>Sugar Metabolism of the First Thermophilic Planctomycete Thermogutta terrifontis: Comparative Genomic and Transcriptomic Approaches.</title>
        <authorList>
            <person name="Elcheninov A.G."/>
            <person name="Menzel P."/>
            <person name="Gudbergsdottir S.R."/>
            <person name="Slesarev A.I."/>
            <person name="Kadnikov V.V."/>
            <person name="Krogh A."/>
            <person name="Bonch-Osmolovskaya E.A."/>
            <person name="Peng X."/>
            <person name="Kublanov I.V."/>
        </authorList>
    </citation>
    <scope>NUCLEOTIDE SEQUENCE [LARGE SCALE GENOMIC DNA]</scope>
    <source>
        <strain evidence="6 7">R1</strain>
    </source>
</reference>
<keyword evidence="2" id="KW-0732">Signal</keyword>
<evidence type="ECO:0000256" key="4">
    <source>
        <dbReference type="SAM" id="MobiDB-lite"/>
    </source>
</evidence>
<feature type="domain" description="NolW-like" evidence="5">
    <location>
        <begin position="440"/>
        <end position="498"/>
    </location>
</feature>
<dbReference type="PANTHER" id="PTHR30332:SF24">
    <property type="entry name" value="SECRETIN GSPD-RELATED"/>
    <property type="match status" value="1"/>
</dbReference>
<feature type="region of interest" description="Disordered" evidence="4">
    <location>
        <begin position="527"/>
        <end position="552"/>
    </location>
</feature>
<comment type="subcellular location">
    <subcellularLocation>
        <location evidence="1">Membrane</location>
    </subcellularLocation>
</comment>
<organism evidence="6 7">
    <name type="scientific">Thermogutta terrifontis</name>
    <dbReference type="NCBI Taxonomy" id="1331910"/>
    <lineage>
        <taxon>Bacteria</taxon>
        <taxon>Pseudomonadati</taxon>
        <taxon>Planctomycetota</taxon>
        <taxon>Planctomycetia</taxon>
        <taxon>Pirellulales</taxon>
        <taxon>Thermoguttaceae</taxon>
        <taxon>Thermogutta</taxon>
    </lineage>
</organism>
<sequence>MGVMNRFGIPQWIRSVTGLLLVSGCIFIFPPGRIVAQDSASSAIDKNHAAVQVMVSQPEGTATESKAVQNPGGDVPKLIAKPPAEQAPESTPSPKGPENAAGPAGGPPGKEQGKSSEPPKGPPPITRPKEPSEPPEWNVEQSEAGRVRVNFRGQSWPKVLEWIADLSHMSLDWQELPGDYLNLSTQQAYTVEELRNLINWHLFQRGYTMIRQGEVLTVVNLEKLDPGIVPHVTPEELEKTPAFEFVRVTFQLESLLADQAADELKPLLSPRGKLFPLSATNRLEAMDLAVNLREVARILRQEQSGTGQERMVREFVLRFARAEETLQQLKDLLGIRDAAPPMPPGVNPQQLQQLQQMIAAQGGAVAQPGMPGAPGTPGAKGTPPTLRRPSDVNLVVNTRRNSIIAQAPPDKMAIIEQAVKLLDVPSDQDTAILAHLNRFQVYRLAAIDPEPLVKTLRELGGLDPSTRLEVDKQNNAIIAYAPLADHVTIRSVIERLDGSGRRFEVIQLRRLPADYVAGTIEFMMGGQESSSESLPPWLPPWERTRRQSETTNRNRFRVDADVENNRLLLWANDIEIQEVQKLLVKLGEIAEPGSVGGRVRTLEFGDPAQADAALQLLERHWNRISPHPLRVEKTPGWERPSGAPTPNQKQDVPTGNDRASEPQADSRQNAPFHGGSGRGSDGQVSIRAAVLTQVADESKEQHDAAVRDQPSDGSQSIHRPGEENGGVRVSDEPESGSSRNLTGRGEGQGQLPAAPEITVYQTPDGRLIFTCPDPTALDMVEQFLRDVIPPQPDYQIFRLRYAWADNVVKILESLFSEEENNRRRSPFWGFDPWWSLSETSDRDRKGRLSQRRPIKFVADTDTNSIVVQNADSRQLAEIKQIIDFYDQPPPTDGQSIRVTEIFPLRWAKASQMATAIKDVYRDLLSPNENQRPGERGIVFFFPDSFSDTRTPRFKGLLSVGVDETSNCLVVSAPVYLMNDLRELITQLDRNAEPNSTTVEVVRLKNGVSAEYLRRGLGNILSGSTSPVAGQGGKEPSPPKTPVEPRPSSGERKP</sequence>
<keyword evidence="7" id="KW-1185">Reference proteome</keyword>
<feature type="domain" description="NolW-like" evidence="5">
    <location>
        <begin position="899"/>
        <end position="990"/>
    </location>
</feature>
<accession>A0A286RL76</accession>
<feature type="region of interest" description="Disordered" evidence="4">
    <location>
        <begin position="1020"/>
        <end position="1053"/>
    </location>
</feature>
<evidence type="ECO:0000259" key="5">
    <source>
        <dbReference type="Pfam" id="PF03958"/>
    </source>
</evidence>
<feature type="region of interest" description="Disordered" evidence="4">
    <location>
        <begin position="627"/>
        <end position="682"/>
    </location>
</feature>
<feature type="compositionally biased region" description="Polar residues" evidence="4">
    <location>
        <begin position="644"/>
        <end position="653"/>
    </location>
</feature>
<dbReference type="PROSITE" id="PS51257">
    <property type="entry name" value="PROKAR_LIPOPROTEIN"/>
    <property type="match status" value="1"/>
</dbReference>
<evidence type="ECO:0000256" key="2">
    <source>
        <dbReference type="ARBA" id="ARBA00022729"/>
    </source>
</evidence>
<gene>
    <name evidence="6" type="ORF">THTE_4090</name>
</gene>
<dbReference type="GO" id="GO:0009306">
    <property type="term" value="P:protein secretion"/>
    <property type="evidence" value="ECO:0007669"/>
    <property type="project" value="TreeGrafter"/>
</dbReference>
<evidence type="ECO:0000256" key="3">
    <source>
        <dbReference type="ARBA" id="ARBA00023136"/>
    </source>
</evidence>
<dbReference type="InterPro" id="IPR005644">
    <property type="entry name" value="NolW-like"/>
</dbReference>
<feature type="region of interest" description="Disordered" evidence="4">
    <location>
        <begin position="58"/>
        <end position="141"/>
    </location>
</feature>
<feature type="compositionally biased region" description="Pro residues" evidence="4">
    <location>
        <begin position="1035"/>
        <end position="1044"/>
    </location>
</feature>
<evidence type="ECO:0000313" key="6">
    <source>
        <dbReference type="EMBL" id="ASV76691.1"/>
    </source>
</evidence>
<feature type="domain" description="NolW-like" evidence="5">
    <location>
        <begin position="795"/>
        <end position="889"/>
    </location>
</feature>
<dbReference type="InterPro" id="IPR038591">
    <property type="entry name" value="NolW-like_sf"/>
</dbReference>
<dbReference type="AlphaFoldDB" id="A0A286RL76"/>
<evidence type="ECO:0000256" key="1">
    <source>
        <dbReference type="ARBA" id="ARBA00004370"/>
    </source>
</evidence>
<dbReference type="GO" id="GO:0016020">
    <property type="term" value="C:membrane"/>
    <property type="evidence" value="ECO:0007669"/>
    <property type="project" value="UniProtKB-SubCell"/>
</dbReference>
<feature type="domain" description="NolW-like" evidence="5">
    <location>
        <begin position="312"/>
        <end position="428"/>
    </location>
</feature>
<dbReference type="EMBL" id="CP018477">
    <property type="protein sequence ID" value="ASV76691.1"/>
    <property type="molecule type" value="Genomic_DNA"/>
</dbReference>
<proteinExistence type="predicted"/>
<evidence type="ECO:0000313" key="7">
    <source>
        <dbReference type="Proteomes" id="UP000215086"/>
    </source>
</evidence>
<feature type="compositionally biased region" description="Basic and acidic residues" evidence="4">
    <location>
        <begin position="696"/>
        <end position="710"/>
    </location>
</feature>
<dbReference type="InterPro" id="IPR050810">
    <property type="entry name" value="Bact_Secretion_Sys_Channel"/>
</dbReference>
<feature type="region of interest" description="Disordered" evidence="4">
    <location>
        <begin position="695"/>
        <end position="756"/>
    </location>
</feature>
<dbReference type="PANTHER" id="PTHR30332">
    <property type="entry name" value="PROBABLE GENERAL SECRETION PATHWAY PROTEIN D"/>
    <property type="match status" value="1"/>
</dbReference>
<dbReference type="Pfam" id="PF03958">
    <property type="entry name" value="Secretin_N"/>
    <property type="match status" value="4"/>
</dbReference>
<name>A0A286RL76_9BACT</name>
<feature type="compositionally biased region" description="Polar residues" evidence="4">
    <location>
        <begin position="58"/>
        <end position="68"/>
    </location>
</feature>
<dbReference type="Proteomes" id="UP000215086">
    <property type="component" value="Chromosome"/>
</dbReference>
<protein>
    <submittedName>
        <fullName evidence="6">Putative GSP protein</fullName>
    </submittedName>
</protein>
<dbReference type="KEGG" id="ttf:THTE_4090"/>
<dbReference type="GO" id="GO:0015627">
    <property type="term" value="C:type II protein secretion system complex"/>
    <property type="evidence" value="ECO:0007669"/>
    <property type="project" value="TreeGrafter"/>
</dbReference>
<dbReference type="Gene3D" id="3.30.1370.120">
    <property type="match status" value="4"/>
</dbReference>
<keyword evidence="3" id="KW-0472">Membrane</keyword>